<evidence type="ECO:0000256" key="2">
    <source>
        <dbReference type="ARBA" id="ARBA00006683"/>
    </source>
</evidence>
<feature type="domain" description="Polysaccharide chain length determinant N-terminal" evidence="8">
    <location>
        <begin position="2"/>
        <end position="92"/>
    </location>
</feature>
<dbReference type="OrthoDB" id="2360475at2"/>
<dbReference type="RefSeq" id="WP_129441606.1">
    <property type="nucleotide sequence ID" value="NZ_CP035492.1"/>
</dbReference>
<proteinExistence type="inferred from homology"/>
<comment type="similarity">
    <text evidence="2">Belongs to the CpsC/CapA family.</text>
</comment>
<dbReference type="InterPro" id="IPR050445">
    <property type="entry name" value="Bact_polysacc_biosynth/exp"/>
</dbReference>
<dbReference type="GO" id="GO:0004713">
    <property type="term" value="F:protein tyrosine kinase activity"/>
    <property type="evidence" value="ECO:0007669"/>
    <property type="project" value="TreeGrafter"/>
</dbReference>
<evidence type="ECO:0000256" key="1">
    <source>
        <dbReference type="ARBA" id="ARBA00004651"/>
    </source>
</evidence>
<evidence type="ECO:0000256" key="5">
    <source>
        <dbReference type="ARBA" id="ARBA00022989"/>
    </source>
</evidence>
<accession>A0A4P6F2B4</accession>
<dbReference type="GO" id="GO:0005886">
    <property type="term" value="C:plasma membrane"/>
    <property type="evidence" value="ECO:0007669"/>
    <property type="project" value="UniProtKB-SubCell"/>
</dbReference>
<comment type="subcellular location">
    <subcellularLocation>
        <location evidence="1">Cell membrane</location>
        <topology evidence="1">Multi-pass membrane protein</topology>
    </subcellularLocation>
</comment>
<keyword evidence="6 7" id="KW-0472">Membrane</keyword>
<dbReference type="PANTHER" id="PTHR32309">
    <property type="entry name" value="TYROSINE-PROTEIN KINASE"/>
    <property type="match status" value="1"/>
</dbReference>
<dbReference type="InterPro" id="IPR003856">
    <property type="entry name" value="LPS_length_determ_N"/>
</dbReference>
<evidence type="ECO:0000256" key="3">
    <source>
        <dbReference type="ARBA" id="ARBA00022475"/>
    </source>
</evidence>
<feature type="transmembrane region" description="Helical" evidence="7">
    <location>
        <begin position="175"/>
        <end position="195"/>
    </location>
</feature>
<evidence type="ECO:0000313" key="11">
    <source>
        <dbReference type="Proteomes" id="UP000293568"/>
    </source>
</evidence>
<evidence type="ECO:0000313" key="10">
    <source>
        <dbReference type="EMBL" id="QAY67217.1"/>
    </source>
</evidence>
<protein>
    <submittedName>
        <fullName evidence="10">Lipopolysaccharide biosynthesis protein</fullName>
    </submittedName>
</protein>
<evidence type="ECO:0000259" key="8">
    <source>
        <dbReference type="Pfam" id="PF02706"/>
    </source>
</evidence>
<evidence type="ECO:0000259" key="9">
    <source>
        <dbReference type="Pfam" id="PF13807"/>
    </source>
</evidence>
<keyword evidence="4 7" id="KW-0812">Transmembrane</keyword>
<feature type="domain" description="Tyrosine-protein kinase G-rich" evidence="9">
    <location>
        <begin position="144"/>
        <end position="194"/>
    </location>
</feature>
<dbReference type="AlphaFoldDB" id="A0A4P6F2B4"/>
<evidence type="ECO:0000256" key="4">
    <source>
        <dbReference type="ARBA" id="ARBA00022692"/>
    </source>
</evidence>
<reference evidence="10 11" key="1">
    <citation type="submission" date="2019-01" db="EMBL/GenBank/DDBJ databases">
        <title>Genome sequencing of strain FW100M-2.</title>
        <authorList>
            <person name="Heo J."/>
            <person name="Kim S.-J."/>
            <person name="Kim J.-S."/>
            <person name="Hong S.-B."/>
            <person name="Kwon S.-W."/>
        </authorList>
    </citation>
    <scope>NUCLEOTIDE SEQUENCE [LARGE SCALE GENOMIC DNA]</scope>
    <source>
        <strain evidence="10 11">FW100M-2</strain>
    </source>
</reference>
<feature type="transmembrane region" description="Helical" evidence="7">
    <location>
        <begin position="14"/>
        <end position="36"/>
    </location>
</feature>
<dbReference type="Proteomes" id="UP000293568">
    <property type="component" value="Chromosome"/>
</dbReference>
<evidence type="ECO:0000256" key="7">
    <source>
        <dbReference type="SAM" id="Phobius"/>
    </source>
</evidence>
<dbReference type="EMBL" id="CP035492">
    <property type="protein sequence ID" value="QAY67217.1"/>
    <property type="molecule type" value="Genomic_DNA"/>
</dbReference>
<organism evidence="10 11">
    <name type="scientific">Paenibacillus protaetiae</name>
    <dbReference type="NCBI Taxonomy" id="2509456"/>
    <lineage>
        <taxon>Bacteria</taxon>
        <taxon>Bacillati</taxon>
        <taxon>Bacillota</taxon>
        <taxon>Bacilli</taxon>
        <taxon>Bacillales</taxon>
        <taxon>Paenibacillaceae</taxon>
        <taxon>Paenibacillus</taxon>
    </lineage>
</organism>
<gene>
    <name evidence="10" type="ORF">ET464_13215</name>
</gene>
<dbReference type="Pfam" id="PF02706">
    <property type="entry name" value="Wzz"/>
    <property type="match status" value="1"/>
</dbReference>
<sequence length="251" mass="27834">MELKQYWTIVRKRLWMIALIVIIFCLSTGIYSYYLVKPQYEATAKLIVNDYKGSSSLLTTMDLGAIDSTVKLIKTYKEIIKTPRIMKQVASDYPQLNESYGDLIGKVNVSSVNETQVMSISVKDESYGHAAQIANAVALVFQKSVPSLMKVDNISVLDQADPSESHGPVAPNPKMNIAVAFMLGLMLGIGIAFLLDYLDDSINTEEDVERILGLPVLTSIPRIREQDLKDASRLMPAKPIAGRENNVSFDV</sequence>
<dbReference type="KEGG" id="pprt:ET464_13215"/>
<keyword evidence="3" id="KW-1003">Cell membrane</keyword>
<evidence type="ECO:0000256" key="6">
    <source>
        <dbReference type="ARBA" id="ARBA00023136"/>
    </source>
</evidence>
<dbReference type="Pfam" id="PF13807">
    <property type="entry name" value="GNVR"/>
    <property type="match status" value="1"/>
</dbReference>
<keyword evidence="11" id="KW-1185">Reference proteome</keyword>
<dbReference type="PANTHER" id="PTHR32309:SF13">
    <property type="entry name" value="FERRIC ENTEROBACTIN TRANSPORT PROTEIN FEPE"/>
    <property type="match status" value="1"/>
</dbReference>
<dbReference type="InterPro" id="IPR032807">
    <property type="entry name" value="GNVR"/>
</dbReference>
<name>A0A4P6F2B4_9BACL</name>
<keyword evidence="5 7" id="KW-1133">Transmembrane helix</keyword>